<accession>S3L2L6</accession>
<protein>
    <submittedName>
        <fullName evidence="1">Uncharacterized protein</fullName>
    </submittedName>
</protein>
<dbReference type="Proteomes" id="UP000014541">
    <property type="component" value="Unassembled WGS sequence"/>
</dbReference>
<evidence type="ECO:0000313" key="2">
    <source>
        <dbReference type="Proteomes" id="UP000014541"/>
    </source>
</evidence>
<dbReference type="PATRIC" id="fig|1125699.3.peg.1371"/>
<proteinExistence type="predicted"/>
<dbReference type="HOGENOM" id="CLU_162087_0_0_12"/>
<dbReference type="AlphaFoldDB" id="S3L2L6"/>
<dbReference type="OrthoDB" id="371237at2"/>
<dbReference type="RefSeq" id="WP_016525640.1">
    <property type="nucleotide sequence ID" value="NZ_KE332518.1"/>
</dbReference>
<name>S3L2L6_TREMA</name>
<sequence>MAETTEWEDTTYRYVFEQEMRGLERRRAYDPNLSVEELKYMLESLYISQGNDYAGRGAVADLTLAATIAAYERFIDEWEL</sequence>
<comment type="caution">
    <text evidence="1">The sequence shown here is derived from an EMBL/GenBank/DDBJ whole genome shotgun (WGS) entry which is preliminary data.</text>
</comment>
<evidence type="ECO:0000313" key="1">
    <source>
        <dbReference type="EMBL" id="EPF31029.1"/>
    </source>
</evidence>
<dbReference type="eggNOG" id="ENOG5033I24">
    <property type="taxonomic scope" value="Bacteria"/>
</dbReference>
<dbReference type="EMBL" id="ATFF01000006">
    <property type="protein sequence ID" value="EPF31029.1"/>
    <property type="molecule type" value="Genomic_DNA"/>
</dbReference>
<dbReference type="STRING" id="1125699.HMPREF9194_01358"/>
<gene>
    <name evidence="1" type="ORF">HMPREF9194_01358</name>
</gene>
<keyword evidence="2" id="KW-1185">Reference proteome</keyword>
<organism evidence="1 2">
    <name type="scientific">Treponema maltophilum ATCC 51939</name>
    <dbReference type="NCBI Taxonomy" id="1125699"/>
    <lineage>
        <taxon>Bacteria</taxon>
        <taxon>Pseudomonadati</taxon>
        <taxon>Spirochaetota</taxon>
        <taxon>Spirochaetia</taxon>
        <taxon>Spirochaetales</taxon>
        <taxon>Treponemataceae</taxon>
        <taxon>Treponema</taxon>
    </lineage>
</organism>
<reference evidence="1 2" key="1">
    <citation type="submission" date="2013-04" db="EMBL/GenBank/DDBJ databases">
        <title>The Genome Sequence of Treponema maltophilum ATCC 51939.</title>
        <authorList>
            <consortium name="The Broad Institute Genomics Platform"/>
            <person name="Earl A."/>
            <person name="Ward D."/>
            <person name="Feldgarden M."/>
            <person name="Gevers D."/>
            <person name="Leonetti C."/>
            <person name="Blanton J.M."/>
            <person name="Dewhirst F.E."/>
            <person name="Izard J."/>
            <person name="Walker B."/>
            <person name="Young S."/>
            <person name="Zeng Q."/>
            <person name="Gargeya S."/>
            <person name="Fitzgerald M."/>
            <person name="Haas B."/>
            <person name="Abouelleil A."/>
            <person name="Allen A.W."/>
            <person name="Alvarado L."/>
            <person name="Arachchi H.M."/>
            <person name="Berlin A.M."/>
            <person name="Chapman S.B."/>
            <person name="Gainer-Dewar J."/>
            <person name="Goldberg J."/>
            <person name="Griggs A."/>
            <person name="Gujja S."/>
            <person name="Hansen M."/>
            <person name="Howarth C."/>
            <person name="Imamovic A."/>
            <person name="Ireland A."/>
            <person name="Larimer J."/>
            <person name="McCowan C."/>
            <person name="Murphy C."/>
            <person name="Pearson M."/>
            <person name="Poon T.W."/>
            <person name="Priest M."/>
            <person name="Roberts A."/>
            <person name="Saif S."/>
            <person name="Shea T."/>
            <person name="Sisk P."/>
            <person name="Sykes S."/>
            <person name="Wortman J."/>
            <person name="Nusbaum C."/>
            <person name="Birren B."/>
        </authorList>
    </citation>
    <scope>NUCLEOTIDE SEQUENCE [LARGE SCALE GENOMIC DNA]</scope>
    <source>
        <strain evidence="1 2">ATCC 51939</strain>
    </source>
</reference>